<gene>
    <name evidence="5" type="ORF">GGP41_010272</name>
</gene>
<dbReference type="Pfam" id="PF01507">
    <property type="entry name" value="PAPS_reduct"/>
    <property type="match status" value="2"/>
</dbReference>
<comment type="caution">
    <text evidence="5">The sequence shown here is derived from an EMBL/GenBank/DDBJ whole genome shotgun (WGS) entry which is preliminary data.</text>
</comment>
<feature type="domain" description="Phosphoadenosine phosphosulphate reductase" evidence="4">
    <location>
        <begin position="69"/>
        <end position="135"/>
    </location>
</feature>
<feature type="compositionally biased region" description="Basic and acidic residues" evidence="3">
    <location>
        <begin position="170"/>
        <end position="185"/>
    </location>
</feature>
<organism evidence="5 6">
    <name type="scientific">Cochliobolus sativus</name>
    <name type="common">Common root rot and spot blotch fungus</name>
    <name type="synonym">Bipolaris sorokiniana</name>
    <dbReference type="NCBI Taxonomy" id="45130"/>
    <lineage>
        <taxon>Eukaryota</taxon>
        <taxon>Fungi</taxon>
        <taxon>Dikarya</taxon>
        <taxon>Ascomycota</taxon>
        <taxon>Pezizomycotina</taxon>
        <taxon>Dothideomycetes</taxon>
        <taxon>Pleosporomycetidae</taxon>
        <taxon>Pleosporales</taxon>
        <taxon>Pleosporineae</taxon>
        <taxon>Pleosporaceae</taxon>
        <taxon>Bipolaris</taxon>
    </lineage>
</organism>
<evidence type="ECO:0000313" key="5">
    <source>
        <dbReference type="EMBL" id="KAF5850664.1"/>
    </source>
</evidence>
<dbReference type="PANTHER" id="PTHR46509">
    <property type="entry name" value="PHOSPHOADENOSINE PHOSPHOSULFATE REDUCTASE"/>
    <property type="match status" value="1"/>
</dbReference>
<dbReference type="EMBL" id="WNKQ01000006">
    <property type="protein sequence ID" value="KAF5850664.1"/>
    <property type="molecule type" value="Genomic_DNA"/>
</dbReference>
<dbReference type="Gene3D" id="3.40.50.620">
    <property type="entry name" value="HUPs"/>
    <property type="match status" value="2"/>
</dbReference>
<dbReference type="GO" id="GO:0004604">
    <property type="term" value="F:phosphoadenylyl-sulfate reductase (thioredoxin) activity"/>
    <property type="evidence" value="ECO:0007669"/>
    <property type="project" value="TreeGrafter"/>
</dbReference>
<protein>
    <recommendedName>
        <fullName evidence="4">Phosphoadenosine phosphosulphate reductase domain-containing protein</fullName>
    </recommendedName>
</protein>
<evidence type="ECO:0000256" key="3">
    <source>
        <dbReference type="SAM" id="MobiDB-lite"/>
    </source>
</evidence>
<evidence type="ECO:0000256" key="1">
    <source>
        <dbReference type="ARBA" id="ARBA00009732"/>
    </source>
</evidence>
<dbReference type="AlphaFoldDB" id="A0A8H6DWQ1"/>
<dbReference type="Proteomes" id="UP000624244">
    <property type="component" value="Unassembled WGS sequence"/>
</dbReference>
<dbReference type="PANTHER" id="PTHR46509:SF1">
    <property type="entry name" value="PHOSPHOADENOSINE PHOSPHOSULFATE REDUCTASE"/>
    <property type="match status" value="1"/>
</dbReference>
<feature type="region of interest" description="Disordered" evidence="3">
    <location>
        <begin position="165"/>
        <end position="188"/>
    </location>
</feature>
<reference evidence="5" key="1">
    <citation type="submission" date="2019-11" db="EMBL/GenBank/DDBJ databases">
        <title>Bipolaris sorokiniana Genome sequencing.</title>
        <authorList>
            <person name="Wang H."/>
        </authorList>
    </citation>
    <scope>NUCLEOTIDE SEQUENCE</scope>
</reference>
<evidence type="ECO:0000256" key="2">
    <source>
        <dbReference type="ARBA" id="ARBA00024327"/>
    </source>
</evidence>
<dbReference type="InterPro" id="IPR014729">
    <property type="entry name" value="Rossmann-like_a/b/a_fold"/>
</dbReference>
<name>A0A8H6DWQ1_COCSA</name>
<evidence type="ECO:0000259" key="4">
    <source>
        <dbReference type="Pfam" id="PF01507"/>
    </source>
</evidence>
<evidence type="ECO:0000313" key="6">
    <source>
        <dbReference type="Proteomes" id="UP000624244"/>
    </source>
</evidence>
<dbReference type="GO" id="GO:0019379">
    <property type="term" value="P:sulfate assimilation, phosphoadenylyl sulfate reduction by phosphoadenylyl-sulfate reductase (thioredoxin)"/>
    <property type="evidence" value="ECO:0007669"/>
    <property type="project" value="TreeGrafter"/>
</dbReference>
<dbReference type="SUPFAM" id="SSF52402">
    <property type="entry name" value="Adenine nucleotide alpha hydrolases-like"/>
    <property type="match status" value="1"/>
</dbReference>
<feature type="domain" description="Phosphoadenosine phosphosulphate reductase" evidence="4">
    <location>
        <begin position="137"/>
        <end position="165"/>
    </location>
</feature>
<dbReference type="InterPro" id="IPR002500">
    <property type="entry name" value="PAPS_reduct_dom"/>
</dbReference>
<proteinExistence type="inferred from homology"/>
<sequence length="221" mass="25206">MSSPVFSNVETYKHATFREESGYASAESSQDGLQEIFFTRPHLKFINAQLAKLEPQDILRWCITSLPGLFQTTAFGLTGLVTVDMLSKLDGPLKHNIDLIFLDTLYHFDETYALVDRVRRRYGTPVHVYKPAGCDNEYVDANDVPYNELLNKGYKSVGDWHSTQPVAAGEDERSGRWKGKNKSECGIHNPKSRYAQFLQEQEMKRQNEDLVNKLQQVSLVV</sequence>
<comment type="pathway">
    <text evidence="2">Sulfur metabolism; hydrogen sulfide biosynthesis; sulfite from sulfate.</text>
</comment>
<dbReference type="GO" id="GO:0005737">
    <property type="term" value="C:cytoplasm"/>
    <property type="evidence" value="ECO:0007669"/>
    <property type="project" value="TreeGrafter"/>
</dbReference>
<comment type="similarity">
    <text evidence="1">Belongs to the PAPS reductase family. CysH subfamily.</text>
</comment>
<accession>A0A8H6DWQ1</accession>